<gene>
    <name evidence="2" type="ORF">A3G31_10800</name>
</gene>
<dbReference type="AlphaFoldDB" id="A0A1F7SFB4"/>
<comment type="caution">
    <text evidence="2">The sequence shown here is derived from an EMBL/GenBank/DDBJ whole genome shotgun (WGS) entry which is preliminary data.</text>
</comment>
<dbReference type="Proteomes" id="UP000178082">
    <property type="component" value="Unassembled WGS sequence"/>
</dbReference>
<protein>
    <recommendedName>
        <fullName evidence="4">Reactive intermediate/imine deaminase</fullName>
    </recommendedName>
</protein>
<reference evidence="2 3" key="1">
    <citation type="journal article" date="2016" name="Nat. Commun.">
        <title>Thousands of microbial genomes shed light on interconnected biogeochemical processes in an aquifer system.</title>
        <authorList>
            <person name="Anantharaman K."/>
            <person name="Brown C.T."/>
            <person name="Hug L.A."/>
            <person name="Sharon I."/>
            <person name="Castelle C.J."/>
            <person name="Probst A.J."/>
            <person name="Thomas B.C."/>
            <person name="Singh A."/>
            <person name="Wilkins M.J."/>
            <person name="Karaoz U."/>
            <person name="Brodie E.L."/>
            <person name="Williams K.H."/>
            <person name="Hubbard S.S."/>
            <person name="Banfield J.F."/>
        </authorList>
    </citation>
    <scope>NUCLEOTIDE SEQUENCE [LARGE SCALE GENOMIC DNA]</scope>
</reference>
<dbReference type="InterPro" id="IPR006056">
    <property type="entry name" value="RidA"/>
</dbReference>
<dbReference type="FunFam" id="3.30.1330.40:FF:000001">
    <property type="entry name" value="L-PSP family endoribonuclease"/>
    <property type="match status" value="1"/>
</dbReference>
<dbReference type="InterPro" id="IPR019897">
    <property type="entry name" value="RidA_CS"/>
</dbReference>
<evidence type="ECO:0008006" key="4">
    <source>
        <dbReference type="Google" id="ProtNLM"/>
    </source>
</evidence>
<evidence type="ECO:0000313" key="2">
    <source>
        <dbReference type="EMBL" id="OGL52470.1"/>
    </source>
</evidence>
<evidence type="ECO:0000256" key="1">
    <source>
        <dbReference type="ARBA" id="ARBA00010552"/>
    </source>
</evidence>
<accession>A0A1F7SFB4</accession>
<evidence type="ECO:0000313" key="3">
    <source>
        <dbReference type="Proteomes" id="UP000178082"/>
    </source>
</evidence>
<dbReference type="CDD" id="cd00448">
    <property type="entry name" value="YjgF_YER057c_UK114_family"/>
    <property type="match status" value="1"/>
</dbReference>
<proteinExistence type="inferred from homology"/>
<organism evidence="2 3">
    <name type="scientific">Candidatus Schekmanbacteria bacterium RIFCSPLOWO2_12_FULL_38_15</name>
    <dbReference type="NCBI Taxonomy" id="1817883"/>
    <lineage>
        <taxon>Bacteria</taxon>
        <taxon>Candidatus Schekmaniibacteriota</taxon>
    </lineage>
</organism>
<dbReference type="STRING" id="1817883.A3G31_10800"/>
<dbReference type="GO" id="GO:0019239">
    <property type="term" value="F:deaminase activity"/>
    <property type="evidence" value="ECO:0007669"/>
    <property type="project" value="TreeGrafter"/>
</dbReference>
<dbReference type="SUPFAM" id="SSF55298">
    <property type="entry name" value="YjgF-like"/>
    <property type="match status" value="1"/>
</dbReference>
<sequence>MKKDIIQTDTAPKAIGPYSQAVKVGPWLFTSGQIPIDPKSGEIVQGGIEKQTERVMENIKNILIFSGMDLNDVIKTTVYLKEIKEFAKFNEVFARYFQINPPARATVEVSRLPKDVGIEIDAIAYKD</sequence>
<dbReference type="PANTHER" id="PTHR11803:SF39">
    <property type="entry name" value="2-IMINOBUTANOATE_2-IMINOPROPANOATE DEAMINASE"/>
    <property type="match status" value="1"/>
</dbReference>
<name>A0A1F7SFB4_9BACT</name>
<dbReference type="NCBIfam" id="TIGR00004">
    <property type="entry name" value="Rid family detoxifying hydrolase"/>
    <property type="match status" value="1"/>
</dbReference>
<dbReference type="InterPro" id="IPR035959">
    <property type="entry name" value="RutC-like_sf"/>
</dbReference>
<dbReference type="Gene3D" id="3.30.1330.40">
    <property type="entry name" value="RutC-like"/>
    <property type="match status" value="1"/>
</dbReference>
<dbReference type="InterPro" id="IPR006175">
    <property type="entry name" value="YjgF/YER057c/UK114"/>
</dbReference>
<dbReference type="PANTHER" id="PTHR11803">
    <property type="entry name" value="2-IMINOBUTANOATE/2-IMINOPROPANOATE DEAMINASE RIDA"/>
    <property type="match status" value="1"/>
</dbReference>
<comment type="similarity">
    <text evidence="1">Belongs to the RutC family.</text>
</comment>
<dbReference type="EMBL" id="MGDI01000031">
    <property type="protein sequence ID" value="OGL52470.1"/>
    <property type="molecule type" value="Genomic_DNA"/>
</dbReference>
<dbReference type="PROSITE" id="PS01094">
    <property type="entry name" value="UPF0076"/>
    <property type="match status" value="1"/>
</dbReference>
<dbReference type="GO" id="GO:0005829">
    <property type="term" value="C:cytosol"/>
    <property type="evidence" value="ECO:0007669"/>
    <property type="project" value="TreeGrafter"/>
</dbReference>
<dbReference type="Pfam" id="PF01042">
    <property type="entry name" value="Ribonuc_L-PSP"/>
    <property type="match status" value="1"/>
</dbReference>